<comment type="function">
    <text evidence="15">Involved in base excision repair of DNA damaged by oxidation or by mutagenic agents. Acts as DNA glycosylase that recognizes and removes damaged bases. Has a preference for oxidized purines, such as 7,8-dihydro-8-oxoguanine (8-oxoG). Has AP (apurinic/apyrimidinic) lyase activity and introduces nicks in the DNA strand. Cleaves the DNA backbone by beta-delta elimination to generate a single-strand break at the site of the removed base with both 3'- and 5'-phosphates.</text>
</comment>
<sequence length="283" mass="31790">MPELPEVETVRRGLERHAVGRRVGRVEVGRERTVRRTSAQAVIDGLTGTTILAANRRGKYLFLPLDSGDEVMIHLRMSGQVLVAEAGSPRPPHTHVVLHFDPDAAGERHELWFVDPRTFGEVVVFDPDHVETELPDVARLGVDPIVDDLSLPELRRILRSRRRLLKPLLLDQHLITGIGNIYADEILHEARLRPNRISNELSTQSERRLHAAIHRILNEAIDAGGSTLSDAQYVDLFGEGGSYQDAHHVYGRAGERCRTCGVGWIRLTVSAQRSTHYCPRCQR</sequence>
<dbReference type="GO" id="GO:0140078">
    <property type="term" value="F:class I DNA-(apurinic or apyrimidinic site) endonuclease activity"/>
    <property type="evidence" value="ECO:0007669"/>
    <property type="project" value="UniProtKB-EC"/>
</dbReference>
<evidence type="ECO:0000256" key="7">
    <source>
        <dbReference type="ARBA" id="ARBA00022801"/>
    </source>
</evidence>
<dbReference type="NCBIfam" id="NF002211">
    <property type="entry name" value="PRK01103.1"/>
    <property type="match status" value="1"/>
</dbReference>
<evidence type="ECO:0000256" key="11">
    <source>
        <dbReference type="ARBA" id="ARBA00023239"/>
    </source>
</evidence>
<comment type="caution">
    <text evidence="18">The sequence shown here is derived from an EMBL/GenBank/DDBJ whole genome shotgun (WGS) entry which is preliminary data.</text>
</comment>
<dbReference type="InterPro" id="IPR035937">
    <property type="entry name" value="FPG_N"/>
</dbReference>
<comment type="catalytic activity">
    <reaction evidence="1 15">
        <text>Hydrolysis of DNA containing ring-opened 7-methylguanine residues, releasing 2,6-diamino-4-hydroxy-5-(N-methyl)formamidopyrimidine.</text>
        <dbReference type="EC" id="3.2.2.23"/>
    </reaction>
</comment>
<evidence type="ECO:0000256" key="15">
    <source>
        <dbReference type="HAMAP-Rule" id="MF_00103"/>
    </source>
</evidence>
<comment type="cofactor">
    <cofactor evidence="15">
        <name>Zn(2+)</name>
        <dbReference type="ChEBI" id="CHEBI:29105"/>
    </cofactor>
    <text evidence="15">Binds 1 zinc ion per subunit.</text>
</comment>
<comment type="catalytic activity">
    <reaction evidence="14 15">
        <text>2'-deoxyribonucleotide-(2'-deoxyribose 5'-phosphate)-2'-deoxyribonucleotide-DNA = a 3'-end 2'-deoxyribonucleotide-(2,3-dehydro-2,3-deoxyribose 5'-phosphate)-DNA + a 5'-end 5'-phospho-2'-deoxyribonucleoside-DNA + H(+)</text>
        <dbReference type="Rhea" id="RHEA:66592"/>
        <dbReference type="Rhea" id="RHEA-COMP:13180"/>
        <dbReference type="Rhea" id="RHEA-COMP:16897"/>
        <dbReference type="Rhea" id="RHEA-COMP:17067"/>
        <dbReference type="ChEBI" id="CHEBI:15378"/>
        <dbReference type="ChEBI" id="CHEBI:136412"/>
        <dbReference type="ChEBI" id="CHEBI:157695"/>
        <dbReference type="ChEBI" id="CHEBI:167181"/>
        <dbReference type="EC" id="4.2.99.18"/>
    </reaction>
</comment>
<dbReference type="Gene3D" id="1.10.8.50">
    <property type="match status" value="1"/>
</dbReference>
<dbReference type="SMART" id="SM01232">
    <property type="entry name" value="H2TH"/>
    <property type="match status" value="1"/>
</dbReference>
<accession>A0A4R7I3D9</accession>
<keyword evidence="12 15" id="KW-0511">Multifunctional enzyme</keyword>
<dbReference type="PANTHER" id="PTHR22993">
    <property type="entry name" value="FORMAMIDOPYRIMIDINE-DNA GLYCOSYLASE"/>
    <property type="match status" value="1"/>
</dbReference>
<dbReference type="InterPro" id="IPR015886">
    <property type="entry name" value="H2TH_FPG"/>
</dbReference>
<keyword evidence="9 15" id="KW-0238">DNA-binding</keyword>
<dbReference type="NCBIfam" id="TIGR00577">
    <property type="entry name" value="fpg"/>
    <property type="match status" value="1"/>
</dbReference>
<dbReference type="SUPFAM" id="SSF81624">
    <property type="entry name" value="N-terminal domain of MutM-like DNA repair proteins"/>
    <property type="match status" value="1"/>
</dbReference>
<feature type="active site" description="Proton donor" evidence="15">
    <location>
        <position position="3"/>
    </location>
</feature>
<dbReference type="Proteomes" id="UP000294558">
    <property type="component" value="Unassembled WGS sequence"/>
</dbReference>
<evidence type="ECO:0000256" key="1">
    <source>
        <dbReference type="ARBA" id="ARBA00001668"/>
    </source>
</evidence>
<keyword evidence="5 15" id="KW-0227">DNA damage</keyword>
<dbReference type="Gene3D" id="3.20.190.10">
    <property type="entry name" value="MutM-like, N-terminal"/>
    <property type="match status" value="1"/>
</dbReference>
<dbReference type="AlphaFoldDB" id="A0A4R7I3D9"/>
<reference evidence="18 19" key="1">
    <citation type="submission" date="2019-03" db="EMBL/GenBank/DDBJ databases">
        <title>Sequencing the genomes of 1000 actinobacteria strains.</title>
        <authorList>
            <person name="Klenk H.-P."/>
        </authorList>
    </citation>
    <scope>NUCLEOTIDE SEQUENCE [LARGE SCALE GENOMIC DNA]</scope>
    <source>
        <strain evidence="18 19">DSM 18936</strain>
    </source>
</reference>
<dbReference type="PANTHER" id="PTHR22993:SF9">
    <property type="entry name" value="FORMAMIDOPYRIMIDINE-DNA GLYCOSYLASE"/>
    <property type="match status" value="1"/>
</dbReference>
<evidence type="ECO:0000313" key="18">
    <source>
        <dbReference type="EMBL" id="TDT17449.1"/>
    </source>
</evidence>
<dbReference type="GO" id="GO:0034039">
    <property type="term" value="F:8-oxo-7,8-dihydroguanine DNA N-glycosylase activity"/>
    <property type="evidence" value="ECO:0007669"/>
    <property type="project" value="TreeGrafter"/>
</dbReference>
<dbReference type="SMART" id="SM00898">
    <property type="entry name" value="Fapy_DNA_glyco"/>
    <property type="match status" value="1"/>
</dbReference>
<gene>
    <name evidence="15" type="primary">mutM</name>
    <name evidence="15" type="synonym">fpg</name>
    <name evidence="18" type="ORF">BDK89_3059</name>
</gene>
<dbReference type="SUPFAM" id="SSF57716">
    <property type="entry name" value="Glucocorticoid receptor-like (DNA-binding domain)"/>
    <property type="match status" value="1"/>
</dbReference>
<evidence type="ECO:0000256" key="4">
    <source>
        <dbReference type="ARBA" id="ARBA00022723"/>
    </source>
</evidence>
<dbReference type="GO" id="GO:0006979">
    <property type="term" value="P:response to oxidative stress"/>
    <property type="evidence" value="ECO:0007669"/>
    <property type="project" value="UniProtKB-ARBA"/>
</dbReference>
<feature type="domain" description="Formamidopyrimidine-DNA glycosylase catalytic" evidence="17">
    <location>
        <begin position="2"/>
        <end position="120"/>
    </location>
</feature>
<comment type="subunit">
    <text evidence="3 15">Monomer.</text>
</comment>
<evidence type="ECO:0000256" key="2">
    <source>
        <dbReference type="ARBA" id="ARBA00009409"/>
    </source>
</evidence>
<dbReference type="Pfam" id="PF06831">
    <property type="entry name" value="H2TH"/>
    <property type="match status" value="1"/>
</dbReference>
<evidence type="ECO:0000259" key="17">
    <source>
        <dbReference type="PROSITE" id="PS51068"/>
    </source>
</evidence>
<evidence type="ECO:0000256" key="12">
    <source>
        <dbReference type="ARBA" id="ARBA00023268"/>
    </source>
</evidence>
<feature type="binding site" evidence="15">
    <location>
        <position position="117"/>
    </location>
    <ligand>
        <name>DNA</name>
        <dbReference type="ChEBI" id="CHEBI:16991"/>
    </ligand>
</feature>
<proteinExistence type="inferred from homology"/>
<evidence type="ECO:0000259" key="16">
    <source>
        <dbReference type="PROSITE" id="PS51066"/>
    </source>
</evidence>
<evidence type="ECO:0000313" key="19">
    <source>
        <dbReference type="Proteomes" id="UP000294558"/>
    </source>
</evidence>
<keyword evidence="19" id="KW-1185">Reference proteome</keyword>
<evidence type="ECO:0000256" key="9">
    <source>
        <dbReference type="ARBA" id="ARBA00023125"/>
    </source>
</evidence>
<dbReference type="SUPFAM" id="SSF46946">
    <property type="entry name" value="S13-like H2TH domain"/>
    <property type="match status" value="1"/>
</dbReference>
<keyword evidence="6 15" id="KW-0863">Zinc-finger</keyword>
<dbReference type="PROSITE" id="PS51068">
    <property type="entry name" value="FPG_CAT"/>
    <property type="match status" value="1"/>
</dbReference>
<dbReference type="InterPro" id="IPR000214">
    <property type="entry name" value="Znf_DNA_glyclase/AP_lyase"/>
</dbReference>
<dbReference type="InterPro" id="IPR010979">
    <property type="entry name" value="Ribosomal_uS13-like_H2TH"/>
</dbReference>
<dbReference type="OrthoDB" id="9800855at2"/>
<protein>
    <recommendedName>
        <fullName evidence="15">Formamidopyrimidine-DNA glycosylase</fullName>
        <shortName evidence="15">Fapy-DNA glycosylase</shortName>
        <ecNumber evidence="15">3.2.2.23</ecNumber>
    </recommendedName>
    <alternativeName>
        <fullName evidence="15">DNA-(apurinic or apyrimidinic site) lyase MutM</fullName>
        <shortName evidence="15">AP lyase MutM</shortName>
        <ecNumber evidence="15">4.2.99.18</ecNumber>
    </alternativeName>
</protein>
<feature type="binding site" evidence="15">
    <location>
        <position position="161"/>
    </location>
    <ligand>
        <name>DNA</name>
        <dbReference type="ChEBI" id="CHEBI:16991"/>
    </ligand>
</feature>
<organism evidence="18 19">
    <name type="scientific">Ilumatobacter fluminis</name>
    <dbReference type="NCBI Taxonomy" id="467091"/>
    <lineage>
        <taxon>Bacteria</taxon>
        <taxon>Bacillati</taxon>
        <taxon>Actinomycetota</taxon>
        <taxon>Acidimicrobiia</taxon>
        <taxon>Acidimicrobiales</taxon>
        <taxon>Ilumatobacteraceae</taxon>
        <taxon>Ilumatobacter</taxon>
    </lineage>
</organism>
<dbReference type="RefSeq" id="WP_133869740.1">
    <property type="nucleotide sequence ID" value="NZ_SOAU01000001.1"/>
</dbReference>
<dbReference type="HAMAP" id="MF_00103">
    <property type="entry name" value="Fapy_DNA_glycosyl"/>
    <property type="match status" value="1"/>
</dbReference>
<dbReference type="InterPro" id="IPR012319">
    <property type="entry name" value="FPG_cat"/>
</dbReference>
<dbReference type="EC" id="3.2.2.23" evidence="15"/>
<keyword evidence="7 15" id="KW-0378">Hydrolase</keyword>
<dbReference type="GO" id="GO:0003690">
    <property type="term" value="F:double-stranded DNA binding"/>
    <property type="evidence" value="ECO:0007669"/>
    <property type="project" value="UniProtKB-ARBA"/>
</dbReference>
<comment type="similarity">
    <text evidence="2 15">Belongs to the FPG family.</text>
</comment>
<feature type="domain" description="FPG-type" evidence="16">
    <location>
        <begin position="248"/>
        <end position="283"/>
    </location>
</feature>
<dbReference type="Pfam" id="PF01149">
    <property type="entry name" value="Fapy_DNA_glyco"/>
    <property type="match status" value="1"/>
</dbReference>
<keyword evidence="4 15" id="KW-0479">Metal-binding</keyword>
<feature type="active site" description="Proton donor; for beta-elimination activity" evidence="15">
    <location>
        <position position="59"/>
    </location>
</feature>
<keyword evidence="11 15" id="KW-0456">Lyase</keyword>
<dbReference type="GO" id="GO:0003684">
    <property type="term" value="F:damaged DNA binding"/>
    <property type="evidence" value="ECO:0007669"/>
    <property type="project" value="InterPro"/>
</dbReference>
<evidence type="ECO:0000256" key="14">
    <source>
        <dbReference type="ARBA" id="ARBA00044632"/>
    </source>
</evidence>
<feature type="active site" description="Schiff-base intermediate with DNA" evidence="15">
    <location>
        <position position="2"/>
    </location>
</feature>
<dbReference type="InterPro" id="IPR020629">
    <property type="entry name" value="FPG_Glyclase"/>
</dbReference>
<evidence type="ECO:0000256" key="6">
    <source>
        <dbReference type="ARBA" id="ARBA00022771"/>
    </source>
</evidence>
<evidence type="ECO:0000256" key="3">
    <source>
        <dbReference type="ARBA" id="ARBA00011245"/>
    </source>
</evidence>
<dbReference type="EMBL" id="SOAU01000001">
    <property type="protein sequence ID" value="TDT17449.1"/>
    <property type="molecule type" value="Genomic_DNA"/>
</dbReference>
<evidence type="ECO:0000256" key="5">
    <source>
        <dbReference type="ARBA" id="ARBA00022763"/>
    </source>
</evidence>
<dbReference type="CDD" id="cd08966">
    <property type="entry name" value="EcFpg-like_N"/>
    <property type="match status" value="1"/>
</dbReference>
<feature type="binding site" evidence="15">
    <location>
        <position position="93"/>
    </location>
    <ligand>
        <name>DNA</name>
        <dbReference type="ChEBI" id="CHEBI:16991"/>
    </ligand>
</feature>
<dbReference type="GO" id="GO:0006284">
    <property type="term" value="P:base-excision repair"/>
    <property type="evidence" value="ECO:0007669"/>
    <property type="project" value="InterPro"/>
</dbReference>
<evidence type="ECO:0000256" key="10">
    <source>
        <dbReference type="ARBA" id="ARBA00023204"/>
    </source>
</evidence>
<name>A0A4R7I3D9_9ACTN</name>
<feature type="active site" description="Proton donor; for delta-elimination activity" evidence="15">
    <location>
        <position position="273"/>
    </location>
</feature>
<keyword evidence="13 15" id="KW-0326">Glycosidase</keyword>
<evidence type="ECO:0000256" key="13">
    <source>
        <dbReference type="ARBA" id="ARBA00023295"/>
    </source>
</evidence>
<evidence type="ECO:0000256" key="8">
    <source>
        <dbReference type="ARBA" id="ARBA00022833"/>
    </source>
</evidence>
<dbReference type="PROSITE" id="PS51066">
    <property type="entry name" value="ZF_FPG_2"/>
    <property type="match status" value="1"/>
</dbReference>
<dbReference type="EC" id="4.2.99.18" evidence="15"/>
<dbReference type="FunFam" id="1.10.8.50:FF:000003">
    <property type="entry name" value="Formamidopyrimidine-DNA glycosylase"/>
    <property type="match status" value="1"/>
</dbReference>
<keyword evidence="8 15" id="KW-0862">Zinc</keyword>
<dbReference type="GO" id="GO:0008270">
    <property type="term" value="F:zinc ion binding"/>
    <property type="evidence" value="ECO:0007669"/>
    <property type="project" value="UniProtKB-UniRule"/>
</dbReference>
<keyword evidence="10 15" id="KW-0234">DNA repair</keyword>